<dbReference type="RefSeq" id="WP_188433021.1">
    <property type="nucleotide sequence ID" value="NZ_BMEX01000011.1"/>
</dbReference>
<evidence type="ECO:0000259" key="7">
    <source>
        <dbReference type="Pfam" id="PF01386"/>
    </source>
</evidence>
<dbReference type="Gene3D" id="2.40.240.10">
    <property type="entry name" value="Ribosomal Protein L25, Chain P"/>
    <property type="match status" value="1"/>
</dbReference>
<dbReference type="CDD" id="cd00495">
    <property type="entry name" value="Ribosomal_L25_TL5_CTC"/>
    <property type="match status" value="1"/>
</dbReference>
<dbReference type="Gene3D" id="2.170.120.20">
    <property type="entry name" value="Ribosomal protein L25, beta domain"/>
    <property type="match status" value="1"/>
</dbReference>
<evidence type="ECO:0000256" key="6">
    <source>
        <dbReference type="SAM" id="MobiDB-lite"/>
    </source>
</evidence>
<comment type="subunit">
    <text evidence="5">Part of the 50S ribosomal subunit; part of the 5S rRNA/L5/L18/L25 subcomplex. Contacts the 5S rRNA. Binds to the 5S rRNA independently of L5 and L18.</text>
</comment>
<dbReference type="InterPro" id="IPR037121">
    <property type="entry name" value="Ribosomal_bL25_C"/>
</dbReference>
<accession>A0ABQ1GXD9</accession>
<feature type="domain" description="Large ribosomal subunit protein bL25 L25" evidence="7">
    <location>
        <begin position="7"/>
        <end position="92"/>
    </location>
</feature>
<evidence type="ECO:0000256" key="1">
    <source>
        <dbReference type="ARBA" id="ARBA00022730"/>
    </source>
</evidence>
<evidence type="ECO:0000256" key="3">
    <source>
        <dbReference type="ARBA" id="ARBA00022980"/>
    </source>
</evidence>
<feature type="domain" description="Large ribosomal subunit protein bL25 beta" evidence="8">
    <location>
        <begin position="101"/>
        <end position="183"/>
    </location>
</feature>
<comment type="function">
    <text evidence="5">This is one of the proteins that binds to the 5S RNA in the ribosome where it forms part of the central protuberance.</text>
</comment>
<gene>
    <name evidence="5 9" type="primary">rplY</name>
    <name evidence="5" type="synonym">ctc</name>
    <name evidence="9" type="ORF">GCM10007416_26760</name>
</gene>
<name>A0ABQ1GXD9_9BACL</name>
<keyword evidence="3 5" id="KW-0689">Ribosomal protein</keyword>
<dbReference type="NCBIfam" id="TIGR00731">
    <property type="entry name" value="bL25_bact_ctc"/>
    <property type="match status" value="1"/>
</dbReference>
<keyword evidence="4 5" id="KW-0687">Ribonucleoprotein</keyword>
<feature type="region of interest" description="Disordered" evidence="6">
    <location>
        <begin position="172"/>
        <end position="205"/>
    </location>
</feature>
<organism evidence="9 10">
    <name type="scientific">Kroppenstedtia guangzhouensis</name>
    <dbReference type="NCBI Taxonomy" id="1274356"/>
    <lineage>
        <taxon>Bacteria</taxon>
        <taxon>Bacillati</taxon>
        <taxon>Bacillota</taxon>
        <taxon>Bacilli</taxon>
        <taxon>Bacillales</taxon>
        <taxon>Thermoactinomycetaceae</taxon>
        <taxon>Kroppenstedtia</taxon>
    </lineage>
</organism>
<evidence type="ECO:0000313" key="9">
    <source>
        <dbReference type="EMBL" id="GGA52312.1"/>
    </source>
</evidence>
<dbReference type="GO" id="GO:0005840">
    <property type="term" value="C:ribosome"/>
    <property type="evidence" value="ECO:0007669"/>
    <property type="project" value="UniProtKB-KW"/>
</dbReference>
<dbReference type="InterPro" id="IPR020057">
    <property type="entry name" value="Ribosomal_bL25_b-dom"/>
</dbReference>
<dbReference type="EMBL" id="BMEX01000011">
    <property type="protein sequence ID" value="GGA52312.1"/>
    <property type="molecule type" value="Genomic_DNA"/>
</dbReference>
<keyword evidence="10" id="KW-1185">Reference proteome</keyword>
<dbReference type="InterPro" id="IPR029751">
    <property type="entry name" value="Ribosomal_L25_dom"/>
</dbReference>
<dbReference type="Pfam" id="PF01386">
    <property type="entry name" value="Ribosomal_L25p"/>
    <property type="match status" value="1"/>
</dbReference>
<keyword evidence="1 5" id="KW-0699">rRNA-binding</keyword>
<dbReference type="SUPFAM" id="SSF50715">
    <property type="entry name" value="Ribosomal protein L25-like"/>
    <property type="match status" value="1"/>
</dbReference>
<evidence type="ECO:0000256" key="5">
    <source>
        <dbReference type="HAMAP-Rule" id="MF_01334"/>
    </source>
</evidence>
<dbReference type="InterPro" id="IPR011035">
    <property type="entry name" value="Ribosomal_bL25/Gln-tRNA_synth"/>
</dbReference>
<dbReference type="InterPro" id="IPR001021">
    <property type="entry name" value="Ribosomal_bL25_long"/>
</dbReference>
<evidence type="ECO:0000313" key="10">
    <source>
        <dbReference type="Proteomes" id="UP000617979"/>
    </source>
</evidence>
<evidence type="ECO:0000256" key="2">
    <source>
        <dbReference type="ARBA" id="ARBA00022884"/>
    </source>
</evidence>
<dbReference type="InterPro" id="IPR020056">
    <property type="entry name" value="Rbsml_bL25/Gln-tRNA_synth_N"/>
</dbReference>
<comment type="caution">
    <text evidence="9">The sequence shown here is derived from an EMBL/GenBank/DDBJ whole genome shotgun (WGS) entry which is preliminary data.</text>
</comment>
<reference evidence="10" key="1">
    <citation type="journal article" date="2019" name="Int. J. Syst. Evol. Microbiol.">
        <title>The Global Catalogue of Microorganisms (GCM) 10K type strain sequencing project: providing services to taxonomists for standard genome sequencing and annotation.</title>
        <authorList>
            <consortium name="The Broad Institute Genomics Platform"/>
            <consortium name="The Broad Institute Genome Sequencing Center for Infectious Disease"/>
            <person name="Wu L."/>
            <person name="Ma J."/>
        </authorList>
    </citation>
    <scope>NUCLEOTIDE SEQUENCE [LARGE SCALE GENOMIC DNA]</scope>
    <source>
        <strain evidence="10">CGMCC 1.12404</strain>
    </source>
</reference>
<dbReference type="Pfam" id="PF14693">
    <property type="entry name" value="Ribosomal_TL5_C"/>
    <property type="match status" value="1"/>
</dbReference>
<dbReference type="HAMAP" id="MF_01334">
    <property type="entry name" value="Ribosomal_bL25_CTC"/>
    <property type="match status" value="1"/>
</dbReference>
<evidence type="ECO:0000259" key="8">
    <source>
        <dbReference type="Pfam" id="PF14693"/>
    </source>
</evidence>
<dbReference type="PANTHER" id="PTHR33284:SF1">
    <property type="entry name" value="RIBOSOMAL PROTEIN L25_GLN-TRNA SYNTHETASE, ANTI-CODON-BINDING DOMAIN-CONTAINING PROTEIN"/>
    <property type="match status" value="1"/>
</dbReference>
<proteinExistence type="inferred from homology"/>
<protein>
    <recommendedName>
        <fullName evidence="5">Large ribosomal subunit protein bL25</fullName>
    </recommendedName>
    <alternativeName>
        <fullName evidence="5">General stress protein CTC</fullName>
    </alternativeName>
</protein>
<evidence type="ECO:0000256" key="4">
    <source>
        <dbReference type="ARBA" id="ARBA00023274"/>
    </source>
</evidence>
<dbReference type="PANTHER" id="PTHR33284">
    <property type="entry name" value="RIBOSOMAL PROTEIN L25/GLN-TRNA SYNTHETASE, ANTI-CODON-BINDING DOMAIN-CONTAINING PROTEIN"/>
    <property type="match status" value="1"/>
</dbReference>
<dbReference type="InterPro" id="IPR020930">
    <property type="entry name" value="Ribosomal_uL5_bac-type"/>
</dbReference>
<keyword evidence="2 5" id="KW-0694">RNA-binding</keyword>
<sequence length="205" mass="23333">MVYPIAVAIREKYPRSQLTQLRREGRVPAVVYGKGMENELIHLEAGQVIKMLQQEGMSAIYELQYPGSKSRQVMIRELQRDRIKDKIIHIDFNEVKLDEPIDTEVYIELTGEPTGVREGGILQQQLRSVEVRCLPADLPDKLEEDITHLAIGDTLTVGQLSISDRVELLTDPKETVATVLPPRMEQDDEETDETEKAPTEPQEKE</sequence>
<dbReference type="Proteomes" id="UP000617979">
    <property type="component" value="Unassembled WGS sequence"/>
</dbReference>
<feature type="compositionally biased region" description="Basic and acidic residues" evidence="6">
    <location>
        <begin position="194"/>
        <end position="205"/>
    </location>
</feature>
<dbReference type="NCBIfam" id="NF004133">
    <property type="entry name" value="PRK05618.2-4"/>
    <property type="match status" value="1"/>
</dbReference>
<comment type="similarity">
    <text evidence="5">Belongs to the bacterial ribosomal protein bL25 family. CTC subfamily.</text>
</comment>